<keyword evidence="8" id="KW-1185">Reference proteome</keyword>
<dbReference type="PANTHER" id="PTHR13624">
    <property type="entry name" value="RE42071P"/>
    <property type="match status" value="1"/>
</dbReference>
<protein>
    <submittedName>
        <fullName evidence="9">Uncharacterized protein LOC107433830</fullName>
    </submittedName>
</protein>
<evidence type="ECO:0000313" key="9">
    <source>
        <dbReference type="RefSeq" id="XP_060675982.1"/>
    </source>
</evidence>
<dbReference type="RefSeq" id="XP_060675982.1">
    <property type="nucleotide sequence ID" value="XM_060819999.1"/>
</dbReference>
<keyword evidence="4 7" id="KW-1133">Transmembrane helix</keyword>
<keyword evidence="6" id="KW-0325">Glycoprotein</keyword>
<evidence type="ECO:0000256" key="3">
    <source>
        <dbReference type="ARBA" id="ARBA00022692"/>
    </source>
</evidence>
<sequence>MAFNTKIFCGSSDLVSRFSSKINTEIRKRTKSSYNKFEFEESNAQIFRLMLDDAHLQSCVYFYEYQNAFTFSLVVVSSQLLQKYLNSGSKESGSLANGGFVPVLLGFMGVFKFLTLLAKVSFEKLALRRPEKQLSVLFGALGAIAGNMVCFLISPSVLDFNFSPLDGFSRVSIAVLMGCLVGFLFMPATKSVRAFWLGTDQSRSNLAMISCGWFARLILYANYLVILFTAILWIKPLLEMLVNKNIGDGKDVHLVNKVGHLERLFGSVGILSLMEKLP</sequence>
<comment type="subcellular location">
    <subcellularLocation>
        <location evidence="1">Membrane</location>
        <topology evidence="1">Multi-pass membrane protein</topology>
    </subcellularLocation>
</comment>
<evidence type="ECO:0000256" key="4">
    <source>
        <dbReference type="ARBA" id="ARBA00022989"/>
    </source>
</evidence>
<evidence type="ECO:0000256" key="2">
    <source>
        <dbReference type="ARBA" id="ARBA00009706"/>
    </source>
</evidence>
<dbReference type="GeneID" id="107433830"/>
<evidence type="ECO:0000256" key="5">
    <source>
        <dbReference type="ARBA" id="ARBA00023136"/>
    </source>
</evidence>
<evidence type="ECO:0000256" key="7">
    <source>
        <dbReference type="SAM" id="Phobius"/>
    </source>
</evidence>
<feature type="transmembrane region" description="Helical" evidence="7">
    <location>
        <begin position="167"/>
        <end position="186"/>
    </location>
</feature>
<organism evidence="8 9">
    <name type="scientific">Ziziphus jujuba</name>
    <name type="common">Chinese jujube</name>
    <name type="synonym">Ziziphus sativa</name>
    <dbReference type="NCBI Taxonomy" id="326968"/>
    <lineage>
        <taxon>Eukaryota</taxon>
        <taxon>Viridiplantae</taxon>
        <taxon>Streptophyta</taxon>
        <taxon>Embryophyta</taxon>
        <taxon>Tracheophyta</taxon>
        <taxon>Spermatophyta</taxon>
        <taxon>Magnoliopsida</taxon>
        <taxon>eudicotyledons</taxon>
        <taxon>Gunneridae</taxon>
        <taxon>Pentapetalae</taxon>
        <taxon>rosids</taxon>
        <taxon>fabids</taxon>
        <taxon>Rosales</taxon>
        <taxon>Rhamnaceae</taxon>
        <taxon>Paliureae</taxon>
        <taxon>Ziziphus</taxon>
    </lineage>
</organism>
<dbReference type="InterPro" id="IPR019395">
    <property type="entry name" value="Transmembrane_161A/B"/>
</dbReference>
<proteinExistence type="inferred from homology"/>
<keyword evidence="5 7" id="KW-0472">Membrane</keyword>
<feature type="transmembrane region" description="Helical" evidence="7">
    <location>
        <begin position="100"/>
        <end position="122"/>
    </location>
</feature>
<evidence type="ECO:0000313" key="8">
    <source>
        <dbReference type="Proteomes" id="UP001652623"/>
    </source>
</evidence>
<reference evidence="8" key="1">
    <citation type="submission" date="2025-05" db="UniProtKB">
        <authorList>
            <consortium name="RefSeq"/>
        </authorList>
    </citation>
    <scope>NUCLEOTIDE SEQUENCE [LARGE SCALE GENOMIC DNA]</scope>
</reference>
<name>A0ABM4AGX2_ZIZJJ</name>
<evidence type="ECO:0000256" key="6">
    <source>
        <dbReference type="ARBA" id="ARBA00023180"/>
    </source>
</evidence>
<dbReference type="Proteomes" id="UP001652623">
    <property type="component" value="Chromosome 1"/>
</dbReference>
<dbReference type="PANTHER" id="PTHR13624:SF6">
    <property type="entry name" value="EMEI"/>
    <property type="match status" value="1"/>
</dbReference>
<gene>
    <name evidence="9" type="primary">LOC107433830</name>
</gene>
<evidence type="ECO:0000256" key="1">
    <source>
        <dbReference type="ARBA" id="ARBA00004141"/>
    </source>
</evidence>
<feature type="transmembrane region" description="Helical" evidence="7">
    <location>
        <begin position="206"/>
        <end position="234"/>
    </location>
</feature>
<keyword evidence="3 7" id="KW-0812">Transmembrane</keyword>
<accession>A0ABM4AGX2</accession>
<reference evidence="9" key="2">
    <citation type="submission" date="2025-08" db="UniProtKB">
        <authorList>
            <consortium name="RefSeq"/>
        </authorList>
    </citation>
    <scope>IDENTIFICATION</scope>
    <source>
        <tissue evidence="9">Seedling</tissue>
    </source>
</reference>
<feature type="transmembrane region" description="Helical" evidence="7">
    <location>
        <begin position="134"/>
        <end position="155"/>
    </location>
</feature>
<comment type="similarity">
    <text evidence="2">Belongs to the TMEM161 family.</text>
</comment>